<keyword evidence="10" id="KW-1185">Reference proteome</keyword>
<dbReference type="Proteomes" id="UP000054561">
    <property type="component" value="Unassembled WGS sequence"/>
</dbReference>
<dbReference type="VEuPathDB" id="PlasmoDB:AK88_03499"/>
<feature type="compositionally biased region" description="Polar residues" evidence="7">
    <location>
        <begin position="36"/>
        <end position="52"/>
    </location>
</feature>
<comment type="similarity">
    <text evidence="3">Belongs to the INCENP family.</text>
</comment>
<feature type="compositionally biased region" description="Polar residues" evidence="7">
    <location>
        <begin position="7"/>
        <end position="16"/>
    </location>
</feature>
<dbReference type="GO" id="GO:0005634">
    <property type="term" value="C:nucleus"/>
    <property type="evidence" value="ECO:0007669"/>
    <property type="project" value="UniProtKB-SubCell"/>
</dbReference>
<evidence type="ECO:0000313" key="9">
    <source>
        <dbReference type="EMBL" id="KJP86886.1"/>
    </source>
</evidence>
<evidence type="ECO:0000313" key="10">
    <source>
        <dbReference type="Proteomes" id="UP000054561"/>
    </source>
</evidence>
<sequence length="1539" mass="178990">MDGHLSISANGKQTSDGGCLLNVADGEDAPVRENMHNTCKSCGESQTGSPRQTYKKRKKKKRKTKKEQFKRDNNLVAFDYSKYYERVNKWNEKRRAYTKTENYEVEKKETSKVWKTKGSERAGKKKQKRKYEVSQCLSIHQRKNNRTGGNEKDLCGPKGRGDLLSKLAKEGRSRVKSHSSCSSDNCGEGNNQAGKGKKSGPPCGNNDNHQEGLVDEDDGRNEKEEAQTNEWTNEESNPDNPTHDPLMVKHEDNSFSPFICPSERKRHAQDRVGETSDMHINARSNETIVENEDKMAYSNRTIADSFDDVVSLSLRASNGDNLDDSKFSGDHFEGDHANWNHLHGDYQNLLRNPTVLMKPKEPNRHMCGPPLEQPNGYMIGRHTEKDMVKERTKRTEKGTPKTNIYNERFQFEVRDPNRNSHEEDILSRPLKMHDPFCTHNGGNNWDHSSVCPNTFASYYQPNGAPPEGIYKGIYKGIDKESHGSSCDRLRSRFSDFYYKWPPLSIKNPFAFIYKSAKFFGLVQEAYRKRTTREAQPHTTTTINVYAKRKKIYTKEEHISKLDISKKDLLFNFEMDNLNSSENSSLQIWEGSTSKVKGAVPTYSWRENKISRDFTKQFGITPPQQESLLRRLSGVEELHTCDTDEEGIKEDRKRPIMSMVQSAPEAEEQVNLPGRHKTDEEEKEEKPMNKHKQLIDVGKKDTNRNFDIFLSLFMKHEKKEEFLFCLICDEELTENSIFFQNCIKPMLDEYRKSKFEKVKKEKNTSPDVSLSDIHINKIILEIMIPSIKKKYLKYVSGLYDKKEPTPNNDINASDELQKEVLEINQKMENLNIKSLDKHSTDVYIKEASRYEKKIKLIEKPKWSNEQNLKKLLLKQQNYNPFTIFGTSIKEVHLEEVFTLDVYNNYVTNEDRFRNKILYDLYVGKYIQNLYHKIDYQEWTFVLDSLKKQWKYFTNLECNMFLDPLLLEEILWYIDENKMYKDKSEEMYTYEYCFCPTPDPTKEMNLNDVKHFATSMAERYTLHQDVKYKKLSLNEESFSPHKTLILKYDDVSVDQDILTFAGRQKEKLTKEALLFNVPRPSSTFYYDSDFFENKIKKHMFRKKVKRCKGNLDVNSPSGKEEEPFTIKYKSKKWTSQKFFDNFFSNYYLYNFDRMDSFPDYIPSLMPEHSGCDINVIHFSEPYHKITKQEQREDPELKRVLAQNIYDNVKNSITYLEQTQYNPCECNHCRSDIADATLEDKKLRNNVSTAQLGYKKECPKACVEDREIIPNRLQSISAVEGKTSLHPKTYNILKNHKDSLEIHQSIPPLMCESFAEFTPRSSPHQKNQRLPEEEDNMNNHRYGEYSPMNGFGYNHHNTMNPNGFCTNTYNRELPNLTMQQHNMHGRNNLMFEDGNIPYGLYGQSNYTGTNSLTYGGGTPSHDPKMMYRRNHETNEPFYNHSPMGSGMGYNTPFLPPQAYYPSMKRNLTKEGYTHGYHYMNNANNNGALTKYPSESVADKGSKKESCRKNLSKVKKGDIDINIETSSSGRKGVIIDLNIGVGN</sequence>
<evidence type="ECO:0000256" key="3">
    <source>
        <dbReference type="ARBA" id="ARBA00010042"/>
    </source>
</evidence>
<feature type="region of interest" description="Disordered" evidence="7">
    <location>
        <begin position="1"/>
        <end position="71"/>
    </location>
</feature>
<dbReference type="EMBL" id="KQ001684">
    <property type="protein sequence ID" value="KJP86886.1"/>
    <property type="molecule type" value="Genomic_DNA"/>
</dbReference>
<feature type="compositionally biased region" description="Basic and acidic residues" evidence="7">
    <location>
        <begin position="101"/>
        <end position="122"/>
    </location>
</feature>
<comment type="subcellular location">
    <subcellularLocation>
        <location evidence="2">Cytoplasm</location>
        <location evidence="2">Cytoskeleton</location>
        <location evidence="2">Spindle</location>
    </subcellularLocation>
    <subcellularLocation>
        <location evidence="1">Nucleus</location>
    </subcellularLocation>
</comment>
<keyword evidence="5" id="KW-0206">Cytoskeleton</keyword>
<dbReference type="OMA" id="LWYIDEN"/>
<evidence type="ECO:0000259" key="8">
    <source>
        <dbReference type="Pfam" id="PF03941"/>
    </source>
</evidence>
<feature type="region of interest" description="Disordered" evidence="7">
    <location>
        <begin position="97"/>
        <end position="251"/>
    </location>
</feature>
<gene>
    <name evidence="9" type="ORF">AK88_03499</name>
</gene>
<evidence type="ECO:0000256" key="5">
    <source>
        <dbReference type="ARBA" id="ARBA00023212"/>
    </source>
</evidence>
<feature type="compositionally biased region" description="Basic and acidic residues" evidence="7">
    <location>
        <begin position="149"/>
        <end position="173"/>
    </location>
</feature>
<evidence type="ECO:0000256" key="1">
    <source>
        <dbReference type="ARBA" id="ARBA00004123"/>
    </source>
</evidence>
<accession>A0A0D9QMC3</accession>
<feature type="compositionally biased region" description="Basic and acidic residues" evidence="7">
    <location>
        <begin position="675"/>
        <end position="690"/>
    </location>
</feature>
<dbReference type="RefSeq" id="XP_012336536.1">
    <property type="nucleotide sequence ID" value="XM_012481113.1"/>
</dbReference>
<protein>
    <recommendedName>
        <fullName evidence="8">Inner centromere protein ARK-binding domain-containing protein</fullName>
    </recommendedName>
</protein>
<evidence type="ECO:0000256" key="6">
    <source>
        <dbReference type="ARBA" id="ARBA00023242"/>
    </source>
</evidence>
<organism evidence="9 10">
    <name type="scientific">Plasmodium fragile</name>
    <dbReference type="NCBI Taxonomy" id="5857"/>
    <lineage>
        <taxon>Eukaryota</taxon>
        <taxon>Sar</taxon>
        <taxon>Alveolata</taxon>
        <taxon>Apicomplexa</taxon>
        <taxon>Aconoidasida</taxon>
        <taxon>Haemosporida</taxon>
        <taxon>Plasmodiidae</taxon>
        <taxon>Plasmodium</taxon>
        <taxon>Plasmodium (Plasmodium)</taxon>
    </lineage>
</organism>
<dbReference type="GeneID" id="24268813"/>
<feature type="compositionally biased region" description="Polar residues" evidence="7">
    <location>
        <begin position="184"/>
        <end position="193"/>
    </location>
</feature>
<dbReference type="InterPro" id="IPR005635">
    <property type="entry name" value="Inner_centromere_prot_ARK-bd"/>
</dbReference>
<evidence type="ECO:0000256" key="4">
    <source>
        <dbReference type="ARBA" id="ARBA00022490"/>
    </source>
</evidence>
<evidence type="ECO:0000256" key="7">
    <source>
        <dbReference type="SAM" id="MobiDB-lite"/>
    </source>
</evidence>
<evidence type="ECO:0000256" key="2">
    <source>
        <dbReference type="ARBA" id="ARBA00004186"/>
    </source>
</evidence>
<feature type="domain" description="Inner centromere protein ARK-binding" evidence="8">
    <location>
        <begin position="859"/>
        <end position="896"/>
    </location>
</feature>
<proteinExistence type="inferred from homology"/>
<dbReference type="GO" id="GO:0005819">
    <property type="term" value="C:spindle"/>
    <property type="evidence" value="ECO:0007669"/>
    <property type="project" value="UniProtKB-SubCell"/>
</dbReference>
<feature type="region of interest" description="Disordered" evidence="7">
    <location>
        <begin position="660"/>
        <end position="690"/>
    </location>
</feature>
<dbReference type="OrthoDB" id="339519at2759"/>
<feature type="compositionally biased region" description="Basic residues" evidence="7">
    <location>
        <begin position="53"/>
        <end position="65"/>
    </location>
</feature>
<keyword evidence="4" id="KW-0963">Cytoplasm</keyword>
<dbReference type="Pfam" id="PF03941">
    <property type="entry name" value="INCENP_ARK-bind"/>
    <property type="match status" value="1"/>
</dbReference>
<keyword evidence="6" id="KW-0539">Nucleus</keyword>
<name>A0A0D9QMC3_PLAFR</name>
<reference evidence="9 10" key="1">
    <citation type="submission" date="2014-03" db="EMBL/GenBank/DDBJ databases">
        <title>The Genome Sequence of Plasmodium fragile nilgiri.</title>
        <authorList>
            <consortium name="The Broad Institute Genomics Platform"/>
            <consortium name="The Broad Institute Genome Sequencing Center for Infectious Disease"/>
            <person name="Neafsey D."/>
            <person name="Duraisingh M."/>
            <person name="Young S.K."/>
            <person name="Zeng Q."/>
            <person name="Gargeya S."/>
            <person name="Abouelleil A."/>
            <person name="Alvarado L."/>
            <person name="Chapman S.B."/>
            <person name="Gainer-Dewar J."/>
            <person name="Goldberg J."/>
            <person name="Griggs A."/>
            <person name="Gujja S."/>
            <person name="Hansen M."/>
            <person name="Howarth C."/>
            <person name="Imamovic A."/>
            <person name="Larimer J."/>
            <person name="Pearson M."/>
            <person name="Poon T.W."/>
            <person name="Priest M."/>
            <person name="Roberts A."/>
            <person name="Saif S."/>
            <person name="Shea T."/>
            <person name="Sykes S."/>
            <person name="Wortman J."/>
            <person name="Nusbaum C."/>
            <person name="Birren B."/>
        </authorList>
    </citation>
    <scope>NUCLEOTIDE SEQUENCE [LARGE SCALE GENOMIC DNA]</scope>
    <source>
        <strain evidence="10">nilgiri</strain>
    </source>
</reference>